<name>A0AAW1MDN1_POPJA</name>
<protein>
    <recommendedName>
        <fullName evidence="3">Retrotransposon gag domain-containing protein</fullName>
    </recommendedName>
</protein>
<dbReference type="AlphaFoldDB" id="A0AAW1MDN1"/>
<dbReference type="EMBL" id="JASPKY010000060">
    <property type="protein sequence ID" value="KAK9744240.1"/>
    <property type="molecule type" value="Genomic_DNA"/>
</dbReference>
<accession>A0AAW1MDN1</accession>
<comment type="caution">
    <text evidence="1">The sequence shown here is derived from an EMBL/GenBank/DDBJ whole genome shotgun (WGS) entry which is preliminary data.</text>
</comment>
<sequence length="246" mass="28010">MQPVRSTRTKQDPDTISCPKFYGWKRFENLGSAADSIEAASSNSNIDDVIITPNPDILTDTEEYDDDDLGCTEIPQDIPGTVELFVSESDDGYVWDSSDDKTLHVLQQKLQSGTQKQGKPKKFDVNKEQPVWLKTNSMYSDHAFLNVTNGAELRQEKVAKSDQSQRFNNWDDLVSKLKQDFLPCHYDDDLLEEINRRTQGPQEKAMLYICAMEGLFDRLSVKPDELTIVFDRLSVKPDELTIVSFS</sequence>
<organism evidence="1 2">
    <name type="scientific">Popillia japonica</name>
    <name type="common">Japanese beetle</name>
    <dbReference type="NCBI Taxonomy" id="7064"/>
    <lineage>
        <taxon>Eukaryota</taxon>
        <taxon>Metazoa</taxon>
        <taxon>Ecdysozoa</taxon>
        <taxon>Arthropoda</taxon>
        <taxon>Hexapoda</taxon>
        <taxon>Insecta</taxon>
        <taxon>Pterygota</taxon>
        <taxon>Neoptera</taxon>
        <taxon>Endopterygota</taxon>
        <taxon>Coleoptera</taxon>
        <taxon>Polyphaga</taxon>
        <taxon>Scarabaeiformia</taxon>
        <taxon>Scarabaeidae</taxon>
        <taxon>Rutelinae</taxon>
        <taxon>Popillia</taxon>
    </lineage>
</organism>
<gene>
    <name evidence="1" type="ORF">QE152_g7902</name>
</gene>
<evidence type="ECO:0008006" key="3">
    <source>
        <dbReference type="Google" id="ProtNLM"/>
    </source>
</evidence>
<proteinExistence type="predicted"/>
<evidence type="ECO:0000313" key="1">
    <source>
        <dbReference type="EMBL" id="KAK9744240.1"/>
    </source>
</evidence>
<dbReference type="Proteomes" id="UP001458880">
    <property type="component" value="Unassembled WGS sequence"/>
</dbReference>
<keyword evidence="2" id="KW-1185">Reference proteome</keyword>
<reference evidence="1 2" key="1">
    <citation type="journal article" date="2024" name="BMC Genomics">
        <title>De novo assembly and annotation of Popillia japonica's genome with initial clues to its potential as an invasive pest.</title>
        <authorList>
            <person name="Cucini C."/>
            <person name="Boschi S."/>
            <person name="Funari R."/>
            <person name="Cardaioli E."/>
            <person name="Iannotti N."/>
            <person name="Marturano G."/>
            <person name="Paoli F."/>
            <person name="Bruttini M."/>
            <person name="Carapelli A."/>
            <person name="Frati F."/>
            <person name="Nardi F."/>
        </authorList>
    </citation>
    <scope>NUCLEOTIDE SEQUENCE [LARGE SCALE GENOMIC DNA]</scope>
    <source>
        <strain evidence="1">DMR45628</strain>
    </source>
</reference>
<evidence type="ECO:0000313" key="2">
    <source>
        <dbReference type="Proteomes" id="UP001458880"/>
    </source>
</evidence>